<sequence length="210" mass="23958">MCCEFSLKQRRSQASPSMTAISRDDLLDMLRGAPQIKDLGLYEYHSGTFPSLADILDAAPNLEELHTGFASEDVVTRLHGLRRLSISNTDKLEDRHLMQISVHLHKLEEAEFAYSLDNVSPDAFVAFVRSTPTLKVATYQGIDEREDAEDDSEDEEGGDHLTPDHPMWIEAQEILQERRGTPFRVWGYPLLKEERDRLADLEKKNGVVYR</sequence>
<evidence type="ECO:0000256" key="1">
    <source>
        <dbReference type="SAM" id="MobiDB-lite"/>
    </source>
</evidence>
<gene>
    <name evidence="2" type="ORF">TrST_g10003</name>
</gene>
<comment type="caution">
    <text evidence="2">The sequence shown here is derived from an EMBL/GenBank/DDBJ whole genome shotgun (WGS) entry which is preliminary data.</text>
</comment>
<proteinExistence type="predicted"/>
<evidence type="ECO:0000313" key="2">
    <source>
        <dbReference type="EMBL" id="GMH87134.1"/>
    </source>
</evidence>
<dbReference type="OrthoDB" id="10267689at2759"/>
<dbReference type="InterPro" id="IPR032675">
    <property type="entry name" value="LRR_dom_sf"/>
</dbReference>
<feature type="region of interest" description="Disordered" evidence="1">
    <location>
        <begin position="141"/>
        <end position="165"/>
    </location>
</feature>
<dbReference type="Proteomes" id="UP001165085">
    <property type="component" value="Unassembled WGS sequence"/>
</dbReference>
<name>A0A9W7BA68_9STRA</name>
<dbReference type="AlphaFoldDB" id="A0A9W7BA68"/>
<feature type="compositionally biased region" description="Acidic residues" evidence="1">
    <location>
        <begin position="144"/>
        <end position="157"/>
    </location>
</feature>
<accession>A0A9W7BA68</accession>
<reference evidence="3" key="1">
    <citation type="journal article" date="2023" name="Commun. Biol.">
        <title>Genome analysis of Parmales, the sister group of diatoms, reveals the evolutionary specialization of diatoms from phago-mixotrophs to photoautotrophs.</title>
        <authorList>
            <person name="Ban H."/>
            <person name="Sato S."/>
            <person name="Yoshikawa S."/>
            <person name="Yamada K."/>
            <person name="Nakamura Y."/>
            <person name="Ichinomiya M."/>
            <person name="Sato N."/>
            <person name="Blanc-Mathieu R."/>
            <person name="Endo H."/>
            <person name="Kuwata A."/>
            <person name="Ogata H."/>
        </authorList>
    </citation>
    <scope>NUCLEOTIDE SEQUENCE [LARGE SCALE GENOMIC DNA]</scope>
    <source>
        <strain evidence="3">NIES 3701</strain>
    </source>
</reference>
<organism evidence="2 3">
    <name type="scientific">Triparma strigata</name>
    <dbReference type="NCBI Taxonomy" id="1606541"/>
    <lineage>
        <taxon>Eukaryota</taxon>
        <taxon>Sar</taxon>
        <taxon>Stramenopiles</taxon>
        <taxon>Ochrophyta</taxon>
        <taxon>Bolidophyceae</taxon>
        <taxon>Parmales</taxon>
        <taxon>Triparmaceae</taxon>
        <taxon>Triparma</taxon>
    </lineage>
</organism>
<protein>
    <submittedName>
        <fullName evidence="2">Uncharacterized protein</fullName>
    </submittedName>
</protein>
<dbReference type="Gene3D" id="3.80.10.10">
    <property type="entry name" value="Ribonuclease Inhibitor"/>
    <property type="match status" value="1"/>
</dbReference>
<dbReference type="EMBL" id="BRXY01000323">
    <property type="protein sequence ID" value="GMH87134.1"/>
    <property type="molecule type" value="Genomic_DNA"/>
</dbReference>
<keyword evidence="3" id="KW-1185">Reference proteome</keyword>
<evidence type="ECO:0000313" key="3">
    <source>
        <dbReference type="Proteomes" id="UP001165085"/>
    </source>
</evidence>
<dbReference type="SUPFAM" id="SSF52047">
    <property type="entry name" value="RNI-like"/>
    <property type="match status" value="1"/>
</dbReference>